<gene>
    <name evidence="4" type="ORF">HNQ46_000431</name>
</gene>
<evidence type="ECO:0000256" key="2">
    <source>
        <dbReference type="SAM" id="MobiDB-lite"/>
    </source>
</evidence>
<keyword evidence="1" id="KW-0175">Coiled coil</keyword>
<feature type="signal peptide" evidence="3">
    <location>
        <begin position="1"/>
        <end position="23"/>
    </location>
</feature>
<organism evidence="4 5">
    <name type="scientific">Oribacterium sinus</name>
    <dbReference type="NCBI Taxonomy" id="237576"/>
    <lineage>
        <taxon>Bacteria</taxon>
        <taxon>Bacillati</taxon>
        <taxon>Bacillota</taxon>
        <taxon>Clostridia</taxon>
        <taxon>Lachnospirales</taxon>
        <taxon>Lachnospiraceae</taxon>
        <taxon>Oribacterium</taxon>
    </lineage>
</organism>
<reference evidence="4 5" key="1">
    <citation type="submission" date="2020-08" db="EMBL/GenBank/DDBJ databases">
        <title>Genomic Encyclopedia of Type Strains, Phase IV (KMG-IV): sequencing the most valuable type-strain genomes for metagenomic binning, comparative biology and taxonomic classification.</title>
        <authorList>
            <person name="Goeker M."/>
        </authorList>
    </citation>
    <scope>NUCLEOTIDE SEQUENCE [LARGE SCALE GENOMIC DNA]</scope>
    <source>
        <strain evidence="4 5">DSM 17245</strain>
    </source>
</reference>
<dbReference type="Proteomes" id="UP000522163">
    <property type="component" value="Unassembled WGS sequence"/>
</dbReference>
<dbReference type="GeneID" id="85013996"/>
<feature type="region of interest" description="Disordered" evidence="2">
    <location>
        <begin position="30"/>
        <end position="58"/>
    </location>
</feature>
<evidence type="ECO:0000313" key="5">
    <source>
        <dbReference type="Proteomes" id="UP000522163"/>
    </source>
</evidence>
<feature type="chain" id="PRO_5038797664" evidence="3">
    <location>
        <begin position="24"/>
        <end position="569"/>
    </location>
</feature>
<name>A0A7W9SE23_9FIRM</name>
<dbReference type="PROSITE" id="PS51257">
    <property type="entry name" value="PROKAR_LIPOPROTEIN"/>
    <property type="match status" value="1"/>
</dbReference>
<keyword evidence="3" id="KW-0732">Signal</keyword>
<dbReference type="AlphaFoldDB" id="A0A7W9SE23"/>
<evidence type="ECO:0000256" key="1">
    <source>
        <dbReference type="SAM" id="Coils"/>
    </source>
</evidence>
<accession>A0A7W9SE23</accession>
<sequence>MKAKKQLLLVLFLLLSFVFLSCAKAEKEAGGTDKRGAESGDSQEKQKDSREEKEAQAKSIDMGMPHILLEEIGERHTDANYHYLYSIDSTKLQLKEEGAEFNALRKAFEDYNKEVEELYQKDFAELVNIANTSEEAKRNVANYLGNTPEVKTNSDVIRADKSIVSILNSKSIDYTGGGSEYQHYSVNFDSVSGKRLAFSDVVKDRDSFFALAEKRAQESAGTAVEFPPALIQDIKEKGDALTWTVNAEGVSIYSDIDLTGRSLKSPKVLTVYFDEGENLFVEEYTKKEEDYVIPLFDNMYLDVDVDGSGKREPVYLKKQEEEGMFYLDISVVSGSRESGAVEGIDGTPYLLKKSGKYYIYLFKYEEDGVTLLYRIDLSTMELKPEENWSVDLSAREYYFKNVGNIEYTHLLKENFTDAKGFCGAEDNGFLSTNTVEIDWLIDAEAYPKPDGNRYKISSNHVIQAIQDVPVQEVDVNGNVLKEGTIPAGSYLLLMYTDNASYMDMRIIDEKYIDNEGNEDFSIFNLNDFSQFQYNGTCYRVPVERDTQNWTLYINGKDENELFRGMLYVG</sequence>
<dbReference type="EMBL" id="JACHHH010000002">
    <property type="protein sequence ID" value="MBB6040468.1"/>
    <property type="molecule type" value="Genomic_DNA"/>
</dbReference>
<feature type="compositionally biased region" description="Basic and acidic residues" evidence="2">
    <location>
        <begin position="30"/>
        <end position="56"/>
    </location>
</feature>
<evidence type="ECO:0000313" key="4">
    <source>
        <dbReference type="EMBL" id="MBB6040468.1"/>
    </source>
</evidence>
<comment type="caution">
    <text evidence="4">The sequence shown here is derived from an EMBL/GenBank/DDBJ whole genome shotgun (WGS) entry which is preliminary data.</text>
</comment>
<feature type="coiled-coil region" evidence="1">
    <location>
        <begin position="94"/>
        <end position="121"/>
    </location>
</feature>
<proteinExistence type="predicted"/>
<evidence type="ECO:0000256" key="3">
    <source>
        <dbReference type="SAM" id="SignalP"/>
    </source>
</evidence>
<protein>
    <submittedName>
        <fullName evidence="4">Uncharacterized protein</fullName>
    </submittedName>
</protein>
<dbReference type="RefSeq" id="WP_183682388.1">
    <property type="nucleotide sequence ID" value="NZ_JACHHH010000002.1"/>
</dbReference>